<evidence type="ECO:0000313" key="2">
    <source>
        <dbReference type="Proteomes" id="UP000196531"/>
    </source>
</evidence>
<dbReference type="SUPFAM" id="SSF52540">
    <property type="entry name" value="P-loop containing nucleoside triphosphate hydrolases"/>
    <property type="match status" value="1"/>
</dbReference>
<comment type="caution">
    <text evidence="1">The sequence shown here is derived from an EMBL/GenBank/DDBJ whole genome shotgun (WGS) entry which is preliminary data.</text>
</comment>
<protein>
    <recommendedName>
        <fullName evidence="3">ATP-binding protein</fullName>
    </recommendedName>
</protein>
<dbReference type="EMBL" id="MAAO01000008">
    <property type="protein sequence ID" value="OUR95467.1"/>
    <property type="molecule type" value="Genomic_DNA"/>
</dbReference>
<organism evidence="1 2">
    <name type="scientific">Halobacteriovorax marinus</name>
    <dbReference type="NCBI Taxonomy" id="97084"/>
    <lineage>
        <taxon>Bacteria</taxon>
        <taxon>Pseudomonadati</taxon>
        <taxon>Bdellovibrionota</taxon>
        <taxon>Bacteriovoracia</taxon>
        <taxon>Bacteriovoracales</taxon>
        <taxon>Halobacteriovoraceae</taxon>
        <taxon>Halobacteriovorax</taxon>
    </lineage>
</organism>
<sequence length="164" mass="19161">MAKVHLLIGNTGAGKSTYATGFSEAENAYILANDEWFKTLYMKDMPTESVYEWSLERTERIEEQMLKESLKLLKFNLNVILDIGFFKKSQRDRVKNFYSKKGIEVVAHYFDVSSEVRWSRVQKRNLEKAATFEFEVSKEIFDFCETLFEPLEVSELTTAIIIKN</sequence>
<dbReference type="Gene3D" id="3.40.50.300">
    <property type="entry name" value="P-loop containing nucleotide triphosphate hydrolases"/>
    <property type="match status" value="1"/>
</dbReference>
<dbReference type="InterPro" id="IPR027417">
    <property type="entry name" value="P-loop_NTPase"/>
</dbReference>
<accession>A0A1Y5F4I5</accession>
<proteinExistence type="predicted"/>
<evidence type="ECO:0000313" key="1">
    <source>
        <dbReference type="EMBL" id="OUR95467.1"/>
    </source>
</evidence>
<reference evidence="2" key="1">
    <citation type="journal article" date="2017" name="Proc. Natl. Acad. Sci. U.S.A.">
        <title>Simulation of Deepwater Horizon oil plume reveals substrate specialization within a complex community of hydrocarbon-degraders.</title>
        <authorList>
            <person name="Hu P."/>
            <person name="Dubinsky E.A."/>
            <person name="Probst A.J."/>
            <person name="Wang J."/>
            <person name="Sieber C.M.K."/>
            <person name="Tom L.M."/>
            <person name="Gardinali P."/>
            <person name="Banfield J.F."/>
            <person name="Atlas R.M."/>
            <person name="Andersen G.L."/>
        </authorList>
    </citation>
    <scope>NUCLEOTIDE SEQUENCE [LARGE SCALE GENOMIC DNA]</scope>
</reference>
<dbReference type="Pfam" id="PF13671">
    <property type="entry name" value="AAA_33"/>
    <property type="match status" value="1"/>
</dbReference>
<dbReference type="Proteomes" id="UP000196531">
    <property type="component" value="Unassembled WGS sequence"/>
</dbReference>
<dbReference type="AlphaFoldDB" id="A0A1Y5F4I5"/>
<name>A0A1Y5F4I5_9BACT</name>
<evidence type="ECO:0008006" key="3">
    <source>
        <dbReference type="Google" id="ProtNLM"/>
    </source>
</evidence>
<gene>
    <name evidence="1" type="ORF">A9Q84_16675</name>
</gene>